<gene>
    <name evidence="1" type="ORF">SISNIDRAFT_344169</name>
</gene>
<evidence type="ECO:0000313" key="1">
    <source>
        <dbReference type="EMBL" id="KZS86769.1"/>
    </source>
</evidence>
<evidence type="ECO:0000313" key="2">
    <source>
        <dbReference type="Proteomes" id="UP000076722"/>
    </source>
</evidence>
<dbReference type="EMBL" id="KV419469">
    <property type="protein sequence ID" value="KZS86769.1"/>
    <property type="molecule type" value="Genomic_DNA"/>
</dbReference>
<dbReference type="InterPro" id="IPR029058">
    <property type="entry name" value="AB_hydrolase_fold"/>
</dbReference>
<reference evidence="1 2" key="1">
    <citation type="journal article" date="2016" name="Mol. Biol. Evol.">
        <title>Comparative Genomics of Early-Diverging Mushroom-Forming Fungi Provides Insights into the Origins of Lignocellulose Decay Capabilities.</title>
        <authorList>
            <person name="Nagy L.G."/>
            <person name="Riley R."/>
            <person name="Tritt A."/>
            <person name="Adam C."/>
            <person name="Daum C."/>
            <person name="Floudas D."/>
            <person name="Sun H."/>
            <person name="Yadav J.S."/>
            <person name="Pangilinan J."/>
            <person name="Larsson K.H."/>
            <person name="Matsuura K."/>
            <person name="Barry K."/>
            <person name="Labutti K."/>
            <person name="Kuo R."/>
            <person name="Ohm R.A."/>
            <person name="Bhattacharya S.S."/>
            <person name="Shirouzu T."/>
            <person name="Yoshinaga Y."/>
            <person name="Martin F.M."/>
            <person name="Grigoriev I.V."/>
            <person name="Hibbett D.S."/>
        </authorList>
    </citation>
    <scope>NUCLEOTIDE SEQUENCE [LARGE SCALE GENOMIC DNA]</scope>
    <source>
        <strain evidence="1 2">HHB9708</strain>
    </source>
</reference>
<dbReference type="SUPFAM" id="SSF53474">
    <property type="entry name" value="alpha/beta-Hydrolases"/>
    <property type="match status" value="1"/>
</dbReference>
<keyword evidence="2" id="KW-1185">Reference proteome</keyword>
<dbReference type="OrthoDB" id="94039at2759"/>
<accession>A0A164MJG0</accession>
<dbReference type="Proteomes" id="UP000076722">
    <property type="component" value="Unassembled WGS sequence"/>
</dbReference>
<dbReference type="AlphaFoldDB" id="A0A164MJG0"/>
<name>A0A164MJG0_9AGAM</name>
<proteinExistence type="predicted"/>
<sequence>MHWLSETFVVDSRPSYPFRVGGNRYTPKIGTSASSPKRIERHVSLIFLHSIGMFKETFEPVIEVLFKAYPVIQSHSGKSLIIDEVWSIECPNHGQSTVLNASEIQKQNDKDWSSMEYATAAHVYIHGKPGGHDISKRRIVLIGQSNGAEIIPFLTQMEPKLEFHSIILGVPVTSPACPERELVGQTFAALMLARRTVWADQEEARKYFERNPFTRTWPAEARELYVKYGLRERTDSKGVTLACSKEHQASIGMTIAQDDKGYDLLAALYASETPVHYLYDDDPHPLLIKFHPGMLLCKGFKPTSAHSVRGGHMFFQANPAYSAELIANALSHDQKTVTATARL</sequence>
<organism evidence="1 2">
    <name type="scientific">Sistotremastrum niveocremeum HHB9708</name>
    <dbReference type="NCBI Taxonomy" id="1314777"/>
    <lineage>
        <taxon>Eukaryota</taxon>
        <taxon>Fungi</taxon>
        <taxon>Dikarya</taxon>
        <taxon>Basidiomycota</taxon>
        <taxon>Agaricomycotina</taxon>
        <taxon>Agaricomycetes</taxon>
        <taxon>Sistotremastrales</taxon>
        <taxon>Sistotremastraceae</taxon>
        <taxon>Sertulicium</taxon>
        <taxon>Sertulicium niveocremeum</taxon>
    </lineage>
</organism>
<dbReference type="Gene3D" id="3.40.50.1820">
    <property type="entry name" value="alpha/beta hydrolase"/>
    <property type="match status" value="1"/>
</dbReference>
<protein>
    <submittedName>
        <fullName evidence="1">Uncharacterized protein</fullName>
    </submittedName>
</protein>